<gene>
    <name evidence="2" type="ORF">GX656_00910</name>
</gene>
<comment type="caution">
    <text evidence="2">The sequence shown here is derived from an EMBL/GenBank/DDBJ whole genome shotgun (WGS) entry which is preliminary data.</text>
</comment>
<keyword evidence="1" id="KW-0472">Membrane</keyword>
<evidence type="ECO:0000313" key="3">
    <source>
        <dbReference type="Proteomes" id="UP000545876"/>
    </source>
</evidence>
<dbReference type="AlphaFoldDB" id="A0A847D184"/>
<organism evidence="2 3">
    <name type="scientific">Candidatus Dojkabacteria bacterium</name>
    <dbReference type="NCBI Taxonomy" id="2099670"/>
    <lineage>
        <taxon>Bacteria</taxon>
        <taxon>Candidatus Dojkabacteria</taxon>
    </lineage>
</organism>
<accession>A0A847D184</accession>
<protein>
    <submittedName>
        <fullName evidence="2">Uncharacterized protein</fullName>
    </submittedName>
</protein>
<name>A0A847D184_9BACT</name>
<evidence type="ECO:0000313" key="2">
    <source>
        <dbReference type="EMBL" id="NLD25190.1"/>
    </source>
</evidence>
<keyword evidence="1" id="KW-1133">Transmembrane helix</keyword>
<feature type="transmembrane region" description="Helical" evidence="1">
    <location>
        <begin position="61"/>
        <end position="82"/>
    </location>
</feature>
<keyword evidence="1" id="KW-0812">Transmembrane</keyword>
<proteinExistence type="predicted"/>
<reference evidence="2 3" key="1">
    <citation type="journal article" date="2020" name="Biotechnol. Biofuels">
        <title>New insights from the biogas microbiome by comprehensive genome-resolved metagenomics of nearly 1600 species originating from multiple anaerobic digesters.</title>
        <authorList>
            <person name="Campanaro S."/>
            <person name="Treu L."/>
            <person name="Rodriguez-R L.M."/>
            <person name="Kovalovszki A."/>
            <person name="Ziels R.M."/>
            <person name="Maus I."/>
            <person name="Zhu X."/>
            <person name="Kougias P.G."/>
            <person name="Basile A."/>
            <person name="Luo G."/>
            <person name="Schluter A."/>
            <person name="Konstantinidis K.T."/>
            <person name="Angelidaki I."/>
        </authorList>
    </citation>
    <scope>NUCLEOTIDE SEQUENCE [LARGE SCALE GENOMIC DNA]</scope>
    <source>
        <strain evidence="2">AS06rmzACSIP_65</strain>
    </source>
</reference>
<dbReference type="EMBL" id="JAAZBX010000002">
    <property type="protein sequence ID" value="NLD25190.1"/>
    <property type="molecule type" value="Genomic_DNA"/>
</dbReference>
<sequence length="94" mass="10846">MVYLIVAITLFLLGVYLTIFLGKNELTPKATQKMREHAVACYWLSFLFLDFFAVYNAVLNAIWMLIIFVFLGFNIVNTATVVEHRIEQEKADLP</sequence>
<feature type="transmembrane region" description="Helical" evidence="1">
    <location>
        <begin position="6"/>
        <end position="26"/>
    </location>
</feature>
<dbReference type="Proteomes" id="UP000545876">
    <property type="component" value="Unassembled WGS sequence"/>
</dbReference>
<evidence type="ECO:0000256" key="1">
    <source>
        <dbReference type="SAM" id="Phobius"/>
    </source>
</evidence>